<dbReference type="CDD" id="cd00761">
    <property type="entry name" value="Glyco_tranf_GTA_type"/>
    <property type="match status" value="1"/>
</dbReference>
<dbReference type="OrthoDB" id="9802649at2"/>
<evidence type="ECO:0000313" key="3">
    <source>
        <dbReference type="Proteomes" id="UP000269923"/>
    </source>
</evidence>
<evidence type="ECO:0000313" key="2">
    <source>
        <dbReference type="EMBL" id="RRD91038.1"/>
    </source>
</evidence>
<dbReference type="AlphaFoldDB" id="A0A3P2A7X0"/>
<dbReference type="InterPro" id="IPR029044">
    <property type="entry name" value="Nucleotide-diphossugar_trans"/>
</dbReference>
<dbReference type="RefSeq" id="WP_124794267.1">
    <property type="nucleotide sequence ID" value="NZ_RQYC01000003.1"/>
</dbReference>
<dbReference type="PANTHER" id="PTHR43685">
    <property type="entry name" value="GLYCOSYLTRANSFERASE"/>
    <property type="match status" value="1"/>
</dbReference>
<accession>A0A3P2A7X0</accession>
<comment type="caution">
    <text evidence="2">The sequence shown here is derived from an EMBL/GenBank/DDBJ whole genome shotgun (WGS) entry which is preliminary data.</text>
</comment>
<dbReference type="PANTHER" id="PTHR43685:SF2">
    <property type="entry name" value="GLYCOSYLTRANSFERASE 2-LIKE DOMAIN-CONTAINING PROTEIN"/>
    <property type="match status" value="1"/>
</dbReference>
<dbReference type="EMBL" id="RQYC01000003">
    <property type="protein sequence ID" value="RRD91038.1"/>
    <property type="molecule type" value="Genomic_DNA"/>
</dbReference>
<organism evidence="2 3">
    <name type="scientific">Conchiformibius steedae</name>
    <dbReference type="NCBI Taxonomy" id="153493"/>
    <lineage>
        <taxon>Bacteria</taxon>
        <taxon>Pseudomonadati</taxon>
        <taxon>Pseudomonadota</taxon>
        <taxon>Betaproteobacteria</taxon>
        <taxon>Neisseriales</taxon>
        <taxon>Neisseriaceae</taxon>
        <taxon>Conchiformibius</taxon>
    </lineage>
</organism>
<dbReference type="InterPro" id="IPR050834">
    <property type="entry name" value="Glycosyltransf_2"/>
</dbReference>
<proteinExistence type="predicted"/>
<dbReference type="Pfam" id="PF00535">
    <property type="entry name" value="Glycos_transf_2"/>
    <property type="match status" value="1"/>
</dbReference>
<dbReference type="GO" id="GO:0016740">
    <property type="term" value="F:transferase activity"/>
    <property type="evidence" value="ECO:0007669"/>
    <property type="project" value="UniProtKB-KW"/>
</dbReference>
<dbReference type="STRING" id="1121352.GCA_000620925_00877"/>
<dbReference type="Proteomes" id="UP000269923">
    <property type="component" value="Unassembled WGS sequence"/>
</dbReference>
<sequence length="265" mass="28968">MTIDAVIPCYRAAATLRRAVESAVRQPEIRRVYVVDDASDDDTWQRLCELAQAYPQVCAERLPNNGGVARARNWGALQSDAEIIAFLDADDEYQDGALAAAAFALQQLPHLGLVRLRLQAVGLPERYAQHPRLPEAWRILQMTVGGNTVFRRRFFLACGGFPQDALFRTFGGEDGALGIATVQNSVVGTLFDEGEPAVLHHCREGMHAQRLLDAHLFGWHDPRIGAEQMAQAEAVTAAIGSGLQALRLVLNVERCGSTPLTVSRA</sequence>
<dbReference type="InterPro" id="IPR001173">
    <property type="entry name" value="Glyco_trans_2-like"/>
</dbReference>
<protein>
    <submittedName>
        <fullName evidence="2">Glycosyltransferase family 2 protein</fullName>
    </submittedName>
</protein>
<dbReference type="SUPFAM" id="SSF53448">
    <property type="entry name" value="Nucleotide-diphospho-sugar transferases"/>
    <property type="match status" value="1"/>
</dbReference>
<keyword evidence="3" id="KW-1185">Reference proteome</keyword>
<gene>
    <name evidence="2" type="ORF">EII21_03060</name>
</gene>
<evidence type="ECO:0000259" key="1">
    <source>
        <dbReference type="Pfam" id="PF00535"/>
    </source>
</evidence>
<dbReference type="Gene3D" id="3.90.550.10">
    <property type="entry name" value="Spore Coat Polysaccharide Biosynthesis Protein SpsA, Chain A"/>
    <property type="match status" value="1"/>
</dbReference>
<reference evidence="2 3" key="1">
    <citation type="submission" date="2018-11" db="EMBL/GenBank/DDBJ databases">
        <title>Genomes From Bacteria Associated with the Canine Oral Cavity: a Test Case for Automated Genome-Based Taxonomic Assignment.</title>
        <authorList>
            <person name="Coil D.A."/>
            <person name="Jospin G."/>
            <person name="Darling A.E."/>
            <person name="Wallis C."/>
            <person name="Davis I.J."/>
            <person name="Harris S."/>
            <person name="Eisen J.A."/>
            <person name="Holcombe L.J."/>
            <person name="O'Flynn C."/>
        </authorList>
    </citation>
    <scope>NUCLEOTIDE SEQUENCE [LARGE SCALE GENOMIC DNA]</scope>
    <source>
        <strain evidence="2 3">COT-280</strain>
    </source>
</reference>
<feature type="domain" description="Glycosyltransferase 2-like" evidence="1">
    <location>
        <begin position="5"/>
        <end position="131"/>
    </location>
</feature>
<keyword evidence="2" id="KW-0808">Transferase</keyword>
<name>A0A3P2A7X0_9NEIS</name>